<proteinExistence type="predicted"/>
<dbReference type="Pfam" id="PF05965">
    <property type="entry name" value="FYRC"/>
    <property type="match status" value="1"/>
</dbReference>
<feature type="region of interest" description="Disordered" evidence="3">
    <location>
        <begin position="19"/>
        <end position="97"/>
    </location>
</feature>
<name>K8EB24_9CHLO</name>
<dbReference type="GeneID" id="19017321"/>
<evidence type="ECO:0000256" key="1">
    <source>
        <dbReference type="ARBA" id="ARBA00004123"/>
    </source>
</evidence>
<evidence type="ECO:0000256" key="2">
    <source>
        <dbReference type="ARBA" id="ARBA00023242"/>
    </source>
</evidence>
<dbReference type="InterPro" id="IPR003888">
    <property type="entry name" value="FYrich_N"/>
</dbReference>
<reference evidence="4 5" key="1">
    <citation type="submission" date="2011-10" db="EMBL/GenBank/DDBJ databases">
        <authorList>
            <person name="Genoscope - CEA"/>
        </authorList>
    </citation>
    <scope>NUCLEOTIDE SEQUENCE [LARGE SCALE GENOMIC DNA]</scope>
    <source>
        <strain evidence="4 5">RCC 1105</strain>
    </source>
</reference>
<accession>K8EB24</accession>
<sequence>MNLARLKALGIDVAREKLDLENAKKKTKTKKHNNVSKKRTEFSSPSEPRVTRRQRMMQNETSEERAQREAAEKVQRDELFDGDGKRKRASKTTHTKTRGMEFPNVREEFPNSLGMFGPFAMKTPKTNGPVTVVEVGEVVSGGRRRFASEFWSRSGCLYHHPYLIGYKAEKVFQGRVYVMEIVDGEDRPMFRVTDKEAPGKTFVGETPTAPWYDLLISKRLGTRISGPQFFGFSERTTMAAIGFQLEKSGEKEMLRQCYSKGYAMDDGEVEEEEEN</sequence>
<organism evidence="4 5">
    <name type="scientific">Bathycoccus prasinos</name>
    <dbReference type="NCBI Taxonomy" id="41875"/>
    <lineage>
        <taxon>Eukaryota</taxon>
        <taxon>Viridiplantae</taxon>
        <taxon>Chlorophyta</taxon>
        <taxon>Mamiellophyceae</taxon>
        <taxon>Mamiellales</taxon>
        <taxon>Bathycoccaceae</taxon>
        <taxon>Bathycoccus</taxon>
    </lineage>
</organism>
<comment type="subcellular location">
    <subcellularLocation>
        <location evidence="1">Nucleus</location>
    </subcellularLocation>
</comment>
<dbReference type="GO" id="GO:0005634">
    <property type="term" value="C:nucleus"/>
    <property type="evidence" value="ECO:0007669"/>
    <property type="project" value="UniProtKB-SubCell"/>
</dbReference>
<dbReference type="KEGG" id="bpg:Bathy02g02070"/>
<dbReference type="AlphaFoldDB" id="K8EB24"/>
<dbReference type="Gene3D" id="3.30.160.360">
    <property type="match status" value="1"/>
</dbReference>
<dbReference type="PROSITE" id="PS51543">
    <property type="entry name" value="FYRC"/>
    <property type="match status" value="1"/>
</dbReference>
<feature type="compositionally biased region" description="Basic residues" evidence="3">
    <location>
        <begin position="85"/>
        <end position="97"/>
    </location>
</feature>
<feature type="compositionally biased region" description="Basic residues" evidence="3">
    <location>
        <begin position="25"/>
        <end position="37"/>
    </location>
</feature>
<keyword evidence="2" id="KW-0539">Nucleus</keyword>
<evidence type="ECO:0000256" key="3">
    <source>
        <dbReference type="SAM" id="MobiDB-lite"/>
    </source>
</evidence>
<evidence type="ECO:0000313" key="5">
    <source>
        <dbReference type="Proteomes" id="UP000198341"/>
    </source>
</evidence>
<keyword evidence="5" id="KW-1185">Reference proteome</keyword>
<evidence type="ECO:0000313" key="4">
    <source>
        <dbReference type="EMBL" id="CCO15006.1"/>
    </source>
</evidence>
<dbReference type="PROSITE" id="PS51542">
    <property type="entry name" value="FYRN"/>
    <property type="match status" value="1"/>
</dbReference>
<evidence type="ECO:0008006" key="6">
    <source>
        <dbReference type="Google" id="ProtNLM"/>
    </source>
</evidence>
<dbReference type="EMBL" id="FO082277">
    <property type="protein sequence ID" value="CCO15006.1"/>
    <property type="molecule type" value="Genomic_DNA"/>
</dbReference>
<dbReference type="OrthoDB" id="1928087at2759"/>
<dbReference type="InterPro" id="IPR003889">
    <property type="entry name" value="FYrich_C"/>
</dbReference>
<dbReference type="RefSeq" id="XP_007514766.1">
    <property type="nucleotide sequence ID" value="XM_007514704.1"/>
</dbReference>
<feature type="compositionally biased region" description="Basic and acidic residues" evidence="3">
    <location>
        <begin position="62"/>
        <end position="84"/>
    </location>
</feature>
<dbReference type="GO" id="GO:0140993">
    <property type="term" value="F:histone modifying activity"/>
    <property type="evidence" value="ECO:0007669"/>
    <property type="project" value="UniProtKB-ARBA"/>
</dbReference>
<dbReference type="Proteomes" id="UP000198341">
    <property type="component" value="Chromosome 2"/>
</dbReference>
<protein>
    <recommendedName>
        <fullName evidence="6">FYR N-terminal domain-containing protein</fullName>
    </recommendedName>
</protein>
<gene>
    <name evidence="4" type="ORF">Bathy02g02070</name>
</gene>